<sequence>ISGELNLGDPESGYLTETNLLSISLRINQEWQNIGINLGISYDQLERIRNQH</sequence>
<name>A0ABD0MZJ5_CIRMR</name>
<comment type="caution">
    <text evidence="1">The sequence shown here is derived from an EMBL/GenBank/DDBJ whole genome shotgun (WGS) entry which is preliminary data.</text>
</comment>
<dbReference type="InterPro" id="IPR011029">
    <property type="entry name" value="DEATH-like_dom_sf"/>
</dbReference>
<keyword evidence="2" id="KW-1185">Reference proteome</keyword>
<protein>
    <submittedName>
        <fullName evidence="1">Uncharacterized protein</fullName>
    </submittedName>
</protein>
<gene>
    <name evidence="1" type="ORF">M9458_049632</name>
</gene>
<reference evidence="1 2" key="1">
    <citation type="submission" date="2024-05" db="EMBL/GenBank/DDBJ databases">
        <title>Genome sequencing and assembly of Indian major carp, Cirrhinus mrigala (Hamilton, 1822).</title>
        <authorList>
            <person name="Mohindra V."/>
            <person name="Chowdhury L.M."/>
            <person name="Lal K."/>
            <person name="Jena J.K."/>
        </authorList>
    </citation>
    <scope>NUCLEOTIDE SEQUENCE [LARGE SCALE GENOMIC DNA]</scope>
    <source>
        <strain evidence="1">CM1030</strain>
        <tissue evidence="1">Blood</tissue>
    </source>
</reference>
<dbReference type="Proteomes" id="UP001529510">
    <property type="component" value="Unassembled WGS sequence"/>
</dbReference>
<accession>A0ABD0MZJ5</accession>
<dbReference type="EMBL" id="JAMKFB020000025">
    <property type="protein sequence ID" value="KAL0155369.1"/>
    <property type="molecule type" value="Genomic_DNA"/>
</dbReference>
<feature type="non-terminal residue" evidence="1">
    <location>
        <position position="52"/>
    </location>
</feature>
<evidence type="ECO:0000313" key="2">
    <source>
        <dbReference type="Proteomes" id="UP001529510"/>
    </source>
</evidence>
<organism evidence="1 2">
    <name type="scientific">Cirrhinus mrigala</name>
    <name type="common">Mrigala</name>
    <dbReference type="NCBI Taxonomy" id="683832"/>
    <lineage>
        <taxon>Eukaryota</taxon>
        <taxon>Metazoa</taxon>
        <taxon>Chordata</taxon>
        <taxon>Craniata</taxon>
        <taxon>Vertebrata</taxon>
        <taxon>Euteleostomi</taxon>
        <taxon>Actinopterygii</taxon>
        <taxon>Neopterygii</taxon>
        <taxon>Teleostei</taxon>
        <taxon>Ostariophysi</taxon>
        <taxon>Cypriniformes</taxon>
        <taxon>Cyprinidae</taxon>
        <taxon>Labeoninae</taxon>
        <taxon>Labeonini</taxon>
        <taxon>Cirrhinus</taxon>
    </lineage>
</organism>
<evidence type="ECO:0000313" key="1">
    <source>
        <dbReference type="EMBL" id="KAL0155369.1"/>
    </source>
</evidence>
<dbReference type="Gene3D" id="1.10.533.10">
    <property type="entry name" value="Death Domain, Fas"/>
    <property type="match status" value="1"/>
</dbReference>
<dbReference type="SUPFAM" id="SSF47986">
    <property type="entry name" value="DEATH domain"/>
    <property type="match status" value="1"/>
</dbReference>
<feature type="non-terminal residue" evidence="1">
    <location>
        <position position="1"/>
    </location>
</feature>
<dbReference type="AlphaFoldDB" id="A0ABD0MZJ5"/>
<proteinExistence type="predicted"/>